<dbReference type="HOGENOM" id="CLU_2019551_0_0_1"/>
<keyword evidence="2" id="KW-1185">Reference proteome</keyword>
<dbReference type="InterPro" id="IPR036188">
    <property type="entry name" value="FAD/NAD-bd_sf"/>
</dbReference>
<dbReference type="Proteomes" id="UP000013827">
    <property type="component" value="Unassembled WGS sequence"/>
</dbReference>
<dbReference type="PaxDb" id="2903-EOD20723"/>
<dbReference type="eggNOG" id="KOG4254">
    <property type="taxonomic scope" value="Eukaryota"/>
</dbReference>
<protein>
    <recommendedName>
        <fullName evidence="3">Amine oxidase domain-containing protein</fullName>
    </recommendedName>
</protein>
<dbReference type="PANTHER" id="PTHR46313:SF3">
    <property type="entry name" value="PROLYCOPENE ISOMERASE, CHLOROPLASTIC"/>
    <property type="match status" value="1"/>
</dbReference>
<dbReference type="InterPro" id="IPR045892">
    <property type="entry name" value="CrtISO-like"/>
</dbReference>
<proteinExistence type="predicted"/>
<dbReference type="AlphaFoldDB" id="A0A0D3JB38"/>
<organism evidence="1 2">
    <name type="scientific">Emiliania huxleyi (strain CCMP1516)</name>
    <dbReference type="NCBI Taxonomy" id="280463"/>
    <lineage>
        <taxon>Eukaryota</taxon>
        <taxon>Haptista</taxon>
        <taxon>Haptophyta</taxon>
        <taxon>Prymnesiophyceae</taxon>
        <taxon>Isochrysidales</taxon>
        <taxon>Noelaerhabdaceae</taxon>
        <taxon>Emiliania</taxon>
    </lineage>
</organism>
<reference evidence="2" key="1">
    <citation type="journal article" date="2013" name="Nature">
        <title>Pan genome of the phytoplankton Emiliania underpins its global distribution.</title>
        <authorList>
            <person name="Read B.A."/>
            <person name="Kegel J."/>
            <person name="Klute M.J."/>
            <person name="Kuo A."/>
            <person name="Lefebvre S.C."/>
            <person name="Maumus F."/>
            <person name="Mayer C."/>
            <person name="Miller J."/>
            <person name="Monier A."/>
            <person name="Salamov A."/>
            <person name="Young J."/>
            <person name="Aguilar M."/>
            <person name="Claverie J.M."/>
            <person name="Frickenhaus S."/>
            <person name="Gonzalez K."/>
            <person name="Herman E.K."/>
            <person name="Lin Y.C."/>
            <person name="Napier J."/>
            <person name="Ogata H."/>
            <person name="Sarno A.F."/>
            <person name="Shmutz J."/>
            <person name="Schroeder D."/>
            <person name="de Vargas C."/>
            <person name="Verret F."/>
            <person name="von Dassow P."/>
            <person name="Valentin K."/>
            <person name="Van de Peer Y."/>
            <person name="Wheeler G."/>
            <person name="Dacks J.B."/>
            <person name="Delwiche C.F."/>
            <person name="Dyhrman S.T."/>
            <person name="Glockner G."/>
            <person name="John U."/>
            <person name="Richards T."/>
            <person name="Worden A.Z."/>
            <person name="Zhang X."/>
            <person name="Grigoriev I.V."/>
            <person name="Allen A.E."/>
            <person name="Bidle K."/>
            <person name="Borodovsky M."/>
            <person name="Bowler C."/>
            <person name="Brownlee C."/>
            <person name="Cock J.M."/>
            <person name="Elias M."/>
            <person name="Gladyshev V.N."/>
            <person name="Groth M."/>
            <person name="Guda C."/>
            <person name="Hadaegh A."/>
            <person name="Iglesias-Rodriguez M.D."/>
            <person name="Jenkins J."/>
            <person name="Jones B.M."/>
            <person name="Lawson T."/>
            <person name="Leese F."/>
            <person name="Lindquist E."/>
            <person name="Lobanov A."/>
            <person name="Lomsadze A."/>
            <person name="Malik S.B."/>
            <person name="Marsh M.E."/>
            <person name="Mackinder L."/>
            <person name="Mock T."/>
            <person name="Mueller-Roeber B."/>
            <person name="Pagarete A."/>
            <person name="Parker M."/>
            <person name="Probert I."/>
            <person name="Quesneville H."/>
            <person name="Raines C."/>
            <person name="Rensing S.A."/>
            <person name="Riano-Pachon D.M."/>
            <person name="Richier S."/>
            <person name="Rokitta S."/>
            <person name="Shiraiwa Y."/>
            <person name="Soanes D.M."/>
            <person name="van der Giezen M."/>
            <person name="Wahlund T.M."/>
            <person name="Williams B."/>
            <person name="Wilson W."/>
            <person name="Wolfe G."/>
            <person name="Wurch L.L."/>
        </authorList>
    </citation>
    <scope>NUCLEOTIDE SEQUENCE</scope>
</reference>
<sequence length="123" mass="13390">MNRNSAEYRAKKAEAAEVLWRAVERQIPDVRERATVTMVGTPLTHERFLRRDAGTYGPFLRATDGQLPGPKFSACDGLLCCGDSTFPGIGMPAVAASGMLAAHSILSVRQHLQNLDTLKLPPK</sequence>
<accession>A0A0D3JB38</accession>
<dbReference type="EnsemblProtists" id="EOD20723">
    <property type="protein sequence ID" value="EOD20723"/>
    <property type="gene ID" value="EMIHUDRAFT_78416"/>
</dbReference>
<dbReference type="KEGG" id="ehx:EMIHUDRAFT_78416"/>
<name>A0A0D3JB38_EMIH1</name>
<dbReference type="GO" id="GO:0016116">
    <property type="term" value="P:carotenoid metabolic process"/>
    <property type="evidence" value="ECO:0007669"/>
    <property type="project" value="InterPro"/>
</dbReference>
<evidence type="ECO:0008006" key="3">
    <source>
        <dbReference type="Google" id="ProtNLM"/>
    </source>
</evidence>
<dbReference type="PANTHER" id="PTHR46313">
    <property type="match status" value="1"/>
</dbReference>
<dbReference type="SUPFAM" id="SSF51905">
    <property type="entry name" value="FAD/NAD(P)-binding domain"/>
    <property type="match status" value="1"/>
</dbReference>
<evidence type="ECO:0000313" key="2">
    <source>
        <dbReference type="Proteomes" id="UP000013827"/>
    </source>
</evidence>
<reference evidence="1" key="2">
    <citation type="submission" date="2024-10" db="UniProtKB">
        <authorList>
            <consortium name="EnsemblProtists"/>
        </authorList>
    </citation>
    <scope>IDENTIFICATION</scope>
</reference>
<dbReference type="STRING" id="2903.R1CDA4"/>
<evidence type="ECO:0000313" key="1">
    <source>
        <dbReference type="EnsemblProtists" id="EOD20723"/>
    </source>
</evidence>